<proteinExistence type="predicted"/>
<evidence type="ECO:0000313" key="3">
    <source>
        <dbReference type="Proteomes" id="UP000235023"/>
    </source>
</evidence>
<keyword evidence="1" id="KW-0812">Transmembrane</keyword>
<evidence type="ECO:0000256" key="1">
    <source>
        <dbReference type="SAM" id="Phobius"/>
    </source>
</evidence>
<organism evidence="2 3">
    <name type="scientific">Aspergillus taichungensis</name>
    <dbReference type="NCBI Taxonomy" id="482145"/>
    <lineage>
        <taxon>Eukaryota</taxon>
        <taxon>Fungi</taxon>
        <taxon>Dikarya</taxon>
        <taxon>Ascomycota</taxon>
        <taxon>Pezizomycotina</taxon>
        <taxon>Eurotiomycetes</taxon>
        <taxon>Eurotiomycetidae</taxon>
        <taxon>Eurotiales</taxon>
        <taxon>Aspergillaceae</taxon>
        <taxon>Aspergillus</taxon>
        <taxon>Aspergillus subgen. Circumdati</taxon>
    </lineage>
</organism>
<accession>A0A2J5HKL9</accession>
<gene>
    <name evidence="2" type="ORF">BDW42DRAFT_176413</name>
</gene>
<reference evidence="3" key="1">
    <citation type="submission" date="2017-12" db="EMBL/GenBank/DDBJ databases">
        <authorList>
            <consortium name="DOE Joint Genome Institute"/>
            <person name="Mondo S.J."/>
            <person name="Kjaerbolling I."/>
            <person name="Vesth T.C."/>
            <person name="Frisvad J.C."/>
            <person name="Nybo J.L."/>
            <person name="Theobald S."/>
            <person name="Kuo A."/>
            <person name="Bowyer P."/>
            <person name="Matsuda Y."/>
            <person name="Lyhne E.K."/>
            <person name="Kogle M.E."/>
            <person name="Clum A."/>
            <person name="Lipzen A."/>
            <person name="Salamov A."/>
            <person name="Ngan C.Y."/>
            <person name="Daum C."/>
            <person name="Chiniquy J."/>
            <person name="Barry K."/>
            <person name="LaButti K."/>
            <person name="Haridas S."/>
            <person name="Simmons B.A."/>
            <person name="Magnuson J.K."/>
            <person name="Mortensen U.H."/>
            <person name="Larsen T.O."/>
            <person name="Grigoriev I.V."/>
            <person name="Baker S.E."/>
            <person name="Andersen M.R."/>
            <person name="Nordberg H.P."/>
            <person name="Cantor M.N."/>
            <person name="Hua S.X."/>
        </authorList>
    </citation>
    <scope>NUCLEOTIDE SEQUENCE [LARGE SCALE GENOMIC DNA]</scope>
    <source>
        <strain evidence="3">IBT 19404</strain>
    </source>
</reference>
<feature type="transmembrane region" description="Helical" evidence="1">
    <location>
        <begin position="12"/>
        <end position="32"/>
    </location>
</feature>
<keyword evidence="3" id="KW-1185">Reference proteome</keyword>
<dbReference type="EMBL" id="KZ559591">
    <property type="protein sequence ID" value="PLN77644.1"/>
    <property type="molecule type" value="Genomic_DNA"/>
</dbReference>
<protein>
    <submittedName>
        <fullName evidence="2">Uncharacterized protein</fullName>
    </submittedName>
</protein>
<dbReference type="Proteomes" id="UP000235023">
    <property type="component" value="Unassembled WGS sequence"/>
</dbReference>
<name>A0A2J5HKL9_9EURO</name>
<keyword evidence="1" id="KW-1133">Transmembrane helix</keyword>
<keyword evidence="1" id="KW-0472">Membrane</keyword>
<dbReference type="AlphaFoldDB" id="A0A2J5HKL9"/>
<sequence length="54" mass="6488">MICSILRREARFLILFYSIFMISSNFFFRLSVEVPLFLLHAPSLYCEEDLPWDP</sequence>
<evidence type="ECO:0000313" key="2">
    <source>
        <dbReference type="EMBL" id="PLN77644.1"/>
    </source>
</evidence>